<dbReference type="GO" id="GO:0006508">
    <property type="term" value="P:proteolysis"/>
    <property type="evidence" value="ECO:0007669"/>
    <property type="project" value="UniProtKB-KW"/>
</dbReference>
<dbReference type="EMBL" id="JABZEC010000004">
    <property type="protein sequence ID" value="NVY96656.1"/>
    <property type="molecule type" value="Genomic_DNA"/>
</dbReference>
<dbReference type="InterPro" id="IPR000169">
    <property type="entry name" value="Pept_cys_AS"/>
</dbReference>
<keyword evidence="2 5" id="KW-0645">Protease</keyword>
<feature type="active site" evidence="6">
    <location>
        <position position="364"/>
    </location>
</feature>
<dbReference type="AlphaFoldDB" id="A0A850RBG0"/>
<evidence type="ECO:0000313" key="7">
    <source>
        <dbReference type="EMBL" id="NVY96656.1"/>
    </source>
</evidence>
<protein>
    <recommendedName>
        <fullName evidence="5">Aminopeptidase</fullName>
    </recommendedName>
</protein>
<dbReference type="PIRSF" id="PIRSF005700">
    <property type="entry name" value="PepC"/>
    <property type="match status" value="1"/>
</dbReference>
<feature type="active site" evidence="6">
    <location>
        <position position="70"/>
    </location>
</feature>
<dbReference type="GO" id="GO:0070005">
    <property type="term" value="F:cysteine-type aminopeptidase activity"/>
    <property type="evidence" value="ECO:0007669"/>
    <property type="project" value="InterPro"/>
</dbReference>
<comment type="caution">
    <text evidence="7">The sequence shown here is derived from an EMBL/GenBank/DDBJ whole genome shotgun (WGS) entry which is preliminary data.</text>
</comment>
<dbReference type="SUPFAM" id="SSF54001">
    <property type="entry name" value="Cysteine proteinases"/>
    <property type="match status" value="1"/>
</dbReference>
<evidence type="ECO:0000256" key="1">
    <source>
        <dbReference type="ARBA" id="ARBA00004496"/>
    </source>
</evidence>
<keyword evidence="3 5" id="KW-0378">Hydrolase</keyword>
<dbReference type="GO" id="GO:0009636">
    <property type="term" value="P:response to toxic substance"/>
    <property type="evidence" value="ECO:0007669"/>
    <property type="project" value="TreeGrafter"/>
</dbReference>
<dbReference type="Gene3D" id="3.90.70.10">
    <property type="entry name" value="Cysteine proteinases"/>
    <property type="match status" value="1"/>
</dbReference>
<evidence type="ECO:0000256" key="6">
    <source>
        <dbReference type="PIRSR" id="PIRSR005700-1"/>
    </source>
</evidence>
<evidence type="ECO:0000256" key="4">
    <source>
        <dbReference type="ARBA" id="ARBA00022807"/>
    </source>
</evidence>
<reference evidence="7 8" key="1">
    <citation type="submission" date="2020-06" db="EMBL/GenBank/DDBJ databases">
        <authorList>
            <person name="Kang J."/>
        </authorList>
    </citation>
    <scope>NUCLEOTIDE SEQUENCE [LARGE SCALE GENOMIC DNA]</scope>
    <source>
        <strain evidence="7 8">DCY120</strain>
    </source>
</reference>
<evidence type="ECO:0000256" key="2">
    <source>
        <dbReference type="ARBA" id="ARBA00022670"/>
    </source>
</evidence>
<dbReference type="InterPro" id="IPR038765">
    <property type="entry name" value="Papain-like_cys_pep_sf"/>
</dbReference>
<dbReference type="Proteomes" id="UP000563523">
    <property type="component" value="Unassembled WGS sequence"/>
</dbReference>
<feature type="active site" evidence="6">
    <location>
        <position position="386"/>
    </location>
</feature>
<dbReference type="PANTHER" id="PTHR10363:SF2">
    <property type="entry name" value="BLEOMYCIN HYDROLASE"/>
    <property type="match status" value="1"/>
</dbReference>
<dbReference type="GO" id="GO:0043418">
    <property type="term" value="P:homocysteine catabolic process"/>
    <property type="evidence" value="ECO:0007669"/>
    <property type="project" value="TreeGrafter"/>
</dbReference>
<dbReference type="CDD" id="cd00585">
    <property type="entry name" value="Peptidase_C1B"/>
    <property type="match status" value="1"/>
</dbReference>
<dbReference type="Pfam" id="PF03051">
    <property type="entry name" value="Peptidase_C1_2"/>
    <property type="match status" value="1"/>
</dbReference>
<gene>
    <name evidence="7" type="ORF">HU830_05710</name>
</gene>
<keyword evidence="4 5" id="KW-0788">Thiol protease</keyword>
<sequence length="440" mass="50350">MTQAIDFQQIKQFQTQFHAQSEYQTVAQAVQNNGIHQTSQDPQAQVALNPVFSVEIPTGAVGNQKHSGRCWLFSALTTLRTQFAQKYQVKDFELSQSYSFFYDRLEKANWFYQEVVATAQAALTDRRVHLLLTQATGDGGQWKFAINLIQKYGVVPKSVMPETKSSEDTTEFNQVLNHKLRQDAQQLRQLVQDQATSDQIQTWIEQRLAEVYRICVYSFGQPPREFSWSQRNDQEKLLQETAITPQDFYAQYFSLPLADYYQILNIPQKGKPLGRTYRAEGDGNVVGASLDKGLNLPIQRLKQLTIKQLQAGDPVWFGNDVLAQSQRQQGLLAGNLYDYGQLFDLDLKLTKGERFDVQEADISHAMVFTGVDLNDQGEPLRWKVENSWGAKIGSKGYFVMDDAWFDDYVYEVIINKQHLSATEEAEFQQEPIVLPAWDVL</sequence>
<proteinExistence type="inferred from homology"/>
<dbReference type="InterPro" id="IPR004134">
    <property type="entry name" value="Peptidase_C1B"/>
</dbReference>
<evidence type="ECO:0000256" key="5">
    <source>
        <dbReference type="PIRNR" id="PIRNR005700"/>
    </source>
</evidence>
<dbReference type="PANTHER" id="PTHR10363">
    <property type="entry name" value="BLEOMYCIN HYDROLASE"/>
    <property type="match status" value="1"/>
</dbReference>
<dbReference type="PROSITE" id="PS00139">
    <property type="entry name" value="THIOL_PROTEASE_CYS"/>
    <property type="match status" value="1"/>
</dbReference>
<dbReference type="GO" id="GO:0005737">
    <property type="term" value="C:cytoplasm"/>
    <property type="evidence" value="ECO:0007669"/>
    <property type="project" value="UniProtKB-SubCell"/>
</dbReference>
<dbReference type="RefSeq" id="WP_176942814.1">
    <property type="nucleotide sequence ID" value="NZ_JABZEC010000004.1"/>
</dbReference>
<comment type="subcellular location">
    <subcellularLocation>
        <location evidence="1">Cytoplasm</location>
    </subcellularLocation>
</comment>
<evidence type="ECO:0000313" key="8">
    <source>
        <dbReference type="Proteomes" id="UP000563523"/>
    </source>
</evidence>
<organism evidence="7 8">
    <name type="scientific">Bombilactobacillus apium</name>
    <dbReference type="NCBI Taxonomy" id="2675299"/>
    <lineage>
        <taxon>Bacteria</taxon>
        <taxon>Bacillati</taxon>
        <taxon>Bacillota</taxon>
        <taxon>Bacilli</taxon>
        <taxon>Lactobacillales</taxon>
        <taxon>Lactobacillaceae</taxon>
        <taxon>Bombilactobacillus</taxon>
    </lineage>
</organism>
<comment type="similarity">
    <text evidence="5">Belongs to the peptidase C1 family.</text>
</comment>
<evidence type="ECO:0000256" key="3">
    <source>
        <dbReference type="ARBA" id="ARBA00022801"/>
    </source>
</evidence>
<keyword evidence="5" id="KW-0031">Aminopeptidase</keyword>
<keyword evidence="8" id="KW-1185">Reference proteome</keyword>
<name>A0A850RBG0_9LACO</name>
<accession>A0A850RBG0</accession>